<dbReference type="Proteomes" id="UP000800097">
    <property type="component" value="Unassembled WGS sequence"/>
</dbReference>
<sequence length="164" mass="17969">MPPSKQWKRNLHAPHSFNPGMLSAPSHCRHRVHCRSYLLCPKGCSPKQSGSVCQHSCRSGSNSSSNHDDLPLFQTGPSALPCQNGTVSPVAGTETPAPWTTSLPWSSGSPDHQPQSDLATILLCNCRGTHHDRPLLDKDDPATLCMQHVDRTRESRPLEYTKSP</sequence>
<feature type="compositionally biased region" description="Polar residues" evidence="1">
    <location>
        <begin position="98"/>
        <end position="113"/>
    </location>
</feature>
<feature type="region of interest" description="Disordered" evidence="1">
    <location>
        <begin position="55"/>
        <end position="78"/>
    </location>
</feature>
<protein>
    <submittedName>
        <fullName evidence="2">Uncharacterized protein</fullName>
    </submittedName>
</protein>
<dbReference type="GeneID" id="54546471"/>
<keyword evidence="3" id="KW-1185">Reference proteome</keyword>
<evidence type="ECO:0000313" key="3">
    <source>
        <dbReference type="Proteomes" id="UP000800097"/>
    </source>
</evidence>
<reference evidence="2" key="1">
    <citation type="journal article" date="2020" name="Stud. Mycol.">
        <title>101 Dothideomycetes genomes: a test case for predicting lifestyles and emergence of pathogens.</title>
        <authorList>
            <person name="Haridas S."/>
            <person name="Albert R."/>
            <person name="Binder M."/>
            <person name="Bloem J."/>
            <person name="Labutti K."/>
            <person name="Salamov A."/>
            <person name="Andreopoulos B."/>
            <person name="Baker S."/>
            <person name="Barry K."/>
            <person name="Bills G."/>
            <person name="Bluhm B."/>
            <person name="Cannon C."/>
            <person name="Castanera R."/>
            <person name="Culley D."/>
            <person name="Daum C."/>
            <person name="Ezra D."/>
            <person name="Gonzalez J."/>
            <person name="Henrissat B."/>
            <person name="Kuo A."/>
            <person name="Liang C."/>
            <person name="Lipzen A."/>
            <person name="Lutzoni F."/>
            <person name="Magnuson J."/>
            <person name="Mondo S."/>
            <person name="Nolan M."/>
            <person name="Ohm R."/>
            <person name="Pangilinan J."/>
            <person name="Park H.-J."/>
            <person name="Ramirez L."/>
            <person name="Alfaro M."/>
            <person name="Sun H."/>
            <person name="Tritt A."/>
            <person name="Yoshinaga Y."/>
            <person name="Zwiers L.-H."/>
            <person name="Turgeon B."/>
            <person name="Goodwin S."/>
            <person name="Spatafora J."/>
            <person name="Crous P."/>
            <person name="Grigoriev I."/>
        </authorList>
    </citation>
    <scope>NUCLEOTIDE SEQUENCE</scope>
    <source>
        <strain evidence="2">CBS 379.55</strain>
    </source>
</reference>
<gene>
    <name evidence="2" type="ORF">EI97DRAFT_156441</name>
</gene>
<feature type="region of interest" description="Disordered" evidence="1">
    <location>
        <begin position="91"/>
        <end position="113"/>
    </location>
</feature>
<dbReference type="EMBL" id="ML986510">
    <property type="protein sequence ID" value="KAF2273404.1"/>
    <property type="molecule type" value="Genomic_DNA"/>
</dbReference>
<dbReference type="RefSeq" id="XP_033650943.1">
    <property type="nucleotide sequence ID" value="XM_033793296.1"/>
</dbReference>
<evidence type="ECO:0000256" key="1">
    <source>
        <dbReference type="SAM" id="MobiDB-lite"/>
    </source>
</evidence>
<accession>A0A6A6JB24</accession>
<evidence type="ECO:0000313" key="2">
    <source>
        <dbReference type="EMBL" id="KAF2273404.1"/>
    </source>
</evidence>
<name>A0A6A6JB24_WESOR</name>
<dbReference type="AlphaFoldDB" id="A0A6A6JB24"/>
<proteinExistence type="predicted"/>
<feature type="compositionally biased region" description="Low complexity" evidence="1">
    <location>
        <begin position="56"/>
        <end position="65"/>
    </location>
</feature>
<organism evidence="2 3">
    <name type="scientific">Westerdykella ornata</name>
    <dbReference type="NCBI Taxonomy" id="318751"/>
    <lineage>
        <taxon>Eukaryota</taxon>
        <taxon>Fungi</taxon>
        <taxon>Dikarya</taxon>
        <taxon>Ascomycota</taxon>
        <taxon>Pezizomycotina</taxon>
        <taxon>Dothideomycetes</taxon>
        <taxon>Pleosporomycetidae</taxon>
        <taxon>Pleosporales</taxon>
        <taxon>Sporormiaceae</taxon>
        <taxon>Westerdykella</taxon>
    </lineage>
</organism>